<name>A0A7W6ML70_9HYPH</name>
<accession>A0A7W6ML70</accession>
<comment type="caution">
    <text evidence="2">The sequence shown here is derived from an EMBL/GenBank/DDBJ whole genome shotgun (WGS) entry which is preliminary data.</text>
</comment>
<dbReference type="EMBL" id="JACIEK010000010">
    <property type="protein sequence ID" value="MBB3999475.1"/>
    <property type="molecule type" value="Genomic_DNA"/>
</dbReference>
<dbReference type="AlphaFoldDB" id="A0A7W6ML70"/>
<protein>
    <submittedName>
        <fullName evidence="2">Nucleoside-diphosphate-sugar epimerase</fullName>
    </submittedName>
</protein>
<proteinExistence type="predicted"/>
<dbReference type="Proteomes" id="UP000542776">
    <property type="component" value="Unassembled WGS sequence"/>
</dbReference>
<evidence type="ECO:0000259" key="1">
    <source>
        <dbReference type="Pfam" id="PF01370"/>
    </source>
</evidence>
<dbReference type="GO" id="GO:0005737">
    <property type="term" value="C:cytoplasm"/>
    <property type="evidence" value="ECO:0007669"/>
    <property type="project" value="TreeGrafter"/>
</dbReference>
<feature type="domain" description="NAD-dependent epimerase/dehydratase" evidence="1">
    <location>
        <begin position="3"/>
        <end position="211"/>
    </location>
</feature>
<dbReference type="Gene3D" id="3.40.50.720">
    <property type="entry name" value="NAD(P)-binding Rossmann-like Domain"/>
    <property type="match status" value="1"/>
</dbReference>
<dbReference type="CDD" id="cd05262">
    <property type="entry name" value="SDR_a7"/>
    <property type="match status" value="1"/>
</dbReference>
<dbReference type="PANTHER" id="PTHR48079">
    <property type="entry name" value="PROTEIN YEEZ"/>
    <property type="match status" value="1"/>
</dbReference>
<evidence type="ECO:0000313" key="3">
    <source>
        <dbReference type="Proteomes" id="UP000542776"/>
    </source>
</evidence>
<dbReference type="GO" id="GO:0004029">
    <property type="term" value="F:aldehyde dehydrogenase (NAD+) activity"/>
    <property type="evidence" value="ECO:0007669"/>
    <property type="project" value="TreeGrafter"/>
</dbReference>
<gene>
    <name evidence="2" type="ORF">GGR04_003345</name>
</gene>
<sequence>MRVFVTGATGWVGAAVVEELLGGGHQVLGLARSKEKGDRLAAGGAEVLLATLDDLAALRGAAAAADAVVHLAFNHDFSRFAENAAQDRRAIEALGEALAGSDKPFLVTSGVALIAPGRVAVETDRPPRDASFPRRSEVTAAALAERGVRAATVRLAPSVHGVGETHGFVPMLMDLARRSGVSAYLGDGENHWAAVHVSDAGRLYRLALESDVRQTVYHATDEEGIAFRDIAEAIGRKLGLPVARRDREHFGWFADFASADMQASNRLTREALGWQPTGPALLADIADPGYYAG</sequence>
<dbReference type="InterPro" id="IPR001509">
    <property type="entry name" value="Epimerase_deHydtase"/>
</dbReference>
<keyword evidence="3" id="KW-1185">Reference proteome</keyword>
<dbReference type="SUPFAM" id="SSF51735">
    <property type="entry name" value="NAD(P)-binding Rossmann-fold domains"/>
    <property type="match status" value="1"/>
</dbReference>
<reference evidence="2 3" key="1">
    <citation type="submission" date="2020-08" db="EMBL/GenBank/DDBJ databases">
        <title>Genomic Encyclopedia of Type Strains, Phase IV (KMG-IV): sequencing the most valuable type-strain genomes for metagenomic binning, comparative biology and taxonomic classification.</title>
        <authorList>
            <person name="Goeker M."/>
        </authorList>
    </citation>
    <scope>NUCLEOTIDE SEQUENCE [LARGE SCALE GENOMIC DNA]</scope>
    <source>
        <strain evidence="2 3">DSM 102238</strain>
    </source>
</reference>
<dbReference type="Pfam" id="PF01370">
    <property type="entry name" value="Epimerase"/>
    <property type="match status" value="1"/>
</dbReference>
<evidence type="ECO:0000313" key="2">
    <source>
        <dbReference type="EMBL" id="MBB3999475.1"/>
    </source>
</evidence>
<dbReference type="RefSeq" id="WP_183201021.1">
    <property type="nucleotide sequence ID" value="NZ_JACIEK010000010.1"/>
</dbReference>
<dbReference type="InterPro" id="IPR051783">
    <property type="entry name" value="NAD(P)-dependent_oxidoreduct"/>
</dbReference>
<organism evidence="2 3">
    <name type="scientific">Aureimonas pseudogalii</name>
    <dbReference type="NCBI Taxonomy" id="1744844"/>
    <lineage>
        <taxon>Bacteria</taxon>
        <taxon>Pseudomonadati</taxon>
        <taxon>Pseudomonadota</taxon>
        <taxon>Alphaproteobacteria</taxon>
        <taxon>Hyphomicrobiales</taxon>
        <taxon>Aurantimonadaceae</taxon>
        <taxon>Aureimonas</taxon>
    </lineage>
</organism>
<dbReference type="InterPro" id="IPR036291">
    <property type="entry name" value="NAD(P)-bd_dom_sf"/>
</dbReference>
<dbReference type="PANTHER" id="PTHR48079:SF6">
    <property type="entry name" value="NAD(P)-BINDING DOMAIN-CONTAINING PROTEIN-RELATED"/>
    <property type="match status" value="1"/>
</dbReference>